<accession>A0A7E4VDI9</accession>
<organism evidence="1 2">
    <name type="scientific">Panagrellus redivivus</name>
    <name type="common">Microworm</name>
    <dbReference type="NCBI Taxonomy" id="6233"/>
    <lineage>
        <taxon>Eukaryota</taxon>
        <taxon>Metazoa</taxon>
        <taxon>Ecdysozoa</taxon>
        <taxon>Nematoda</taxon>
        <taxon>Chromadorea</taxon>
        <taxon>Rhabditida</taxon>
        <taxon>Tylenchina</taxon>
        <taxon>Panagrolaimomorpha</taxon>
        <taxon>Panagrolaimoidea</taxon>
        <taxon>Panagrolaimidae</taxon>
        <taxon>Panagrellus</taxon>
    </lineage>
</organism>
<proteinExistence type="predicted"/>
<sequence length="129" mass="14175">MIPIKPGGTCAVSLPSSEHGASTQRIRDDVNRLVFSTLFNDSEVAKGFCYMCREWSEKKKGPTKHERVVRGRGASVMRPCDVCAASKRHAVLGSRAGALLGSYRDRGSVRGHSKPSVHDGSMLYEVRKR</sequence>
<protein>
    <submittedName>
        <fullName evidence="2">Zf-3CxxC domain-containing protein</fullName>
    </submittedName>
</protein>
<keyword evidence="1" id="KW-1185">Reference proteome</keyword>
<dbReference type="WBParaSite" id="Pan_g19556.t1">
    <property type="protein sequence ID" value="Pan_g19556.t1"/>
    <property type="gene ID" value="Pan_g19556"/>
</dbReference>
<reference evidence="1" key="1">
    <citation type="journal article" date="2013" name="Genetics">
        <title>The draft genome and transcriptome of Panagrellus redivivus are shaped by the harsh demands of a free-living lifestyle.</title>
        <authorList>
            <person name="Srinivasan J."/>
            <person name="Dillman A.R."/>
            <person name="Macchietto M.G."/>
            <person name="Heikkinen L."/>
            <person name="Lakso M."/>
            <person name="Fracchia K.M."/>
            <person name="Antoshechkin I."/>
            <person name="Mortazavi A."/>
            <person name="Wong G."/>
            <person name="Sternberg P.W."/>
        </authorList>
    </citation>
    <scope>NUCLEOTIDE SEQUENCE [LARGE SCALE GENOMIC DNA]</scope>
    <source>
        <strain evidence="1">MT8872</strain>
    </source>
</reference>
<name>A0A7E4VDI9_PANRE</name>
<evidence type="ECO:0000313" key="1">
    <source>
        <dbReference type="Proteomes" id="UP000492821"/>
    </source>
</evidence>
<dbReference type="AlphaFoldDB" id="A0A7E4VDI9"/>
<reference evidence="2" key="2">
    <citation type="submission" date="2020-10" db="UniProtKB">
        <authorList>
            <consortium name="WormBaseParasite"/>
        </authorList>
    </citation>
    <scope>IDENTIFICATION</scope>
</reference>
<evidence type="ECO:0000313" key="2">
    <source>
        <dbReference type="WBParaSite" id="Pan_g19556.t1"/>
    </source>
</evidence>
<dbReference type="Proteomes" id="UP000492821">
    <property type="component" value="Unassembled WGS sequence"/>
</dbReference>